<organism evidence="1 2">
    <name type="scientific">Batillaria attramentaria</name>
    <dbReference type="NCBI Taxonomy" id="370345"/>
    <lineage>
        <taxon>Eukaryota</taxon>
        <taxon>Metazoa</taxon>
        <taxon>Spiralia</taxon>
        <taxon>Lophotrochozoa</taxon>
        <taxon>Mollusca</taxon>
        <taxon>Gastropoda</taxon>
        <taxon>Caenogastropoda</taxon>
        <taxon>Sorbeoconcha</taxon>
        <taxon>Cerithioidea</taxon>
        <taxon>Batillariidae</taxon>
        <taxon>Batillaria</taxon>
    </lineage>
</organism>
<dbReference type="EMBL" id="JACVVK020000079">
    <property type="protein sequence ID" value="KAK7494901.1"/>
    <property type="molecule type" value="Genomic_DNA"/>
</dbReference>
<evidence type="ECO:0000313" key="2">
    <source>
        <dbReference type="Proteomes" id="UP001519460"/>
    </source>
</evidence>
<name>A0ABD0L6M7_9CAEN</name>
<evidence type="ECO:0000313" key="1">
    <source>
        <dbReference type="EMBL" id="KAK7494901.1"/>
    </source>
</evidence>
<gene>
    <name evidence="1" type="ORF">BaRGS_00013780</name>
</gene>
<keyword evidence="2" id="KW-1185">Reference proteome</keyword>
<protein>
    <submittedName>
        <fullName evidence="1">Uncharacterized protein</fullName>
    </submittedName>
</protein>
<proteinExistence type="predicted"/>
<reference evidence="1 2" key="1">
    <citation type="journal article" date="2023" name="Sci. Data">
        <title>Genome assembly of the Korean intertidal mud-creeper Batillaria attramentaria.</title>
        <authorList>
            <person name="Patra A.K."/>
            <person name="Ho P.T."/>
            <person name="Jun S."/>
            <person name="Lee S.J."/>
            <person name="Kim Y."/>
            <person name="Won Y.J."/>
        </authorList>
    </citation>
    <scope>NUCLEOTIDE SEQUENCE [LARGE SCALE GENOMIC DNA]</scope>
    <source>
        <strain evidence="1">Wonlab-2016</strain>
    </source>
</reference>
<dbReference type="AlphaFoldDB" id="A0ABD0L6M7"/>
<dbReference type="Proteomes" id="UP001519460">
    <property type="component" value="Unassembled WGS sequence"/>
</dbReference>
<sequence>MEQCTELTHSDLPRIPPSLPSALDRLLPCEPVGDVRGMYPHKMAGSWVPPLSSIRHHLMHDKLRQASREQEICE</sequence>
<comment type="caution">
    <text evidence="1">The sequence shown here is derived from an EMBL/GenBank/DDBJ whole genome shotgun (WGS) entry which is preliminary data.</text>
</comment>
<accession>A0ABD0L6M7</accession>